<protein>
    <recommendedName>
        <fullName evidence="3">RING-type E3 ubiquitin transferase</fullName>
        <ecNumber evidence="3">2.3.2.27</ecNumber>
    </recommendedName>
</protein>
<feature type="domain" description="U-box" evidence="8">
    <location>
        <begin position="271"/>
        <end position="345"/>
    </location>
</feature>
<dbReference type="InterPro" id="IPR013083">
    <property type="entry name" value="Znf_RING/FYVE/PHD"/>
</dbReference>
<feature type="repeat" description="ARM" evidence="7">
    <location>
        <begin position="541"/>
        <end position="584"/>
    </location>
</feature>
<evidence type="ECO:0000259" key="8">
    <source>
        <dbReference type="PROSITE" id="PS51698"/>
    </source>
</evidence>
<evidence type="ECO:0000256" key="3">
    <source>
        <dbReference type="ARBA" id="ARBA00012483"/>
    </source>
</evidence>
<dbReference type="InterPro" id="IPR057623">
    <property type="entry name" value="PUB12-19-like_N"/>
</dbReference>
<dbReference type="Pfam" id="PF25368">
    <property type="entry name" value="PUB10_N"/>
    <property type="match status" value="1"/>
</dbReference>
<comment type="catalytic activity">
    <reaction evidence="1">
        <text>S-ubiquitinyl-[E2 ubiquitin-conjugating enzyme]-L-cysteine + [acceptor protein]-L-lysine = [E2 ubiquitin-conjugating enzyme]-L-cysteine + N(6)-ubiquitinyl-[acceptor protein]-L-lysine.</text>
        <dbReference type="EC" id="2.3.2.27"/>
    </reaction>
</comment>
<comment type="caution">
    <text evidence="9">The sequence shown here is derived from an EMBL/GenBank/DDBJ whole genome shotgun (WGS) entry which is preliminary data.</text>
</comment>
<dbReference type="Gene3D" id="1.25.10.10">
    <property type="entry name" value="Leucine-rich Repeat Variant"/>
    <property type="match status" value="1"/>
</dbReference>
<dbReference type="CDD" id="cd16664">
    <property type="entry name" value="RING-Ubox_PUB"/>
    <property type="match status" value="1"/>
</dbReference>
<dbReference type="PANTHER" id="PTHR23315">
    <property type="entry name" value="U BOX DOMAIN-CONTAINING"/>
    <property type="match status" value="1"/>
</dbReference>
<dbReference type="InterPro" id="IPR003613">
    <property type="entry name" value="Ubox_domain"/>
</dbReference>
<dbReference type="SMART" id="SM00185">
    <property type="entry name" value="ARM"/>
    <property type="match status" value="4"/>
</dbReference>
<dbReference type="PANTHER" id="PTHR23315:SF307">
    <property type="entry name" value="U-BOX DOMAIN-CONTAINING PROTEIN 19"/>
    <property type="match status" value="1"/>
</dbReference>
<keyword evidence="10" id="KW-1185">Reference proteome</keyword>
<dbReference type="PROSITE" id="PS51698">
    <property type="entry name" value="U_BOX"/>
    <property type="match status" value="1"/>
</dbReference>
<organism evidence="9 10">
    <name type="scientific">Kingdonia uniflora</name>
    <dbReference type="NCBI Taxonomy" id="39325"/>
    <lineage>
        <taxon>Eukaryota</taxon>
        <taxon>Viridiplantae</taxon>
        <taxon>Streptophyta</taxon>
        <taxon>Embryophyta</taxon>
        <taxon>Tracheophyta</taxon>
        <taxon>Spermatophyta</taxon>
        <taxon>Magnoliopsida</taxon>
        <taxon>Ranunculales</taxon>
        <taxon>Circaeasteraceae</taxon>
        <taxon>Kingdonia</taxon>
    </lineage>
</organism>
<keyword evidence="5" id="KW-0677">Repeat</keyword>
<dbReference type="SUPFAM" id="SSF57850">
    <property type="entry name" value="RING/U-box"/>
    <property type="match status" value="1"/>
</dbReference>
<dbReference type="UniPathway" id="UPA00143"/>
<dbReference type="SUPFAM" id="SSF48371">
    <property type="entry name" value="ARM repeat"/>
    <property type="match status" value="1"/>
</dbReference>
<dbReference type="InterPro" id="IPR000225">
    <property type="entry name" value="Armadillo"/>
</dbReference>
<evidence type="ECO:0000256" key="6">
    <source>
        <dbReference type="ARBA" id="ARBA00022786"/>
    </source>
</evidence>
<dbReference type="InterPro" id="IPR058678">
    <property type="entry name" value="ARM_PUB"/>
</dbReference>
<dbReference type="GO" id="GO:0016567">
    <property type="term" value="P:protein ubiquitination"/>
    <property type="evidence" value="ECO:0007669"/>
    <property type="project" value="UniProtKB-UniPathway"/>
</dbReference>
<evidence type="ECO:0000256" key="7">
    <source>
        <dbReference type="PROSITE-ProRule" id="PRU00259"/>
    </source>
</evidence>
<dbReference type="EMBL" id="JACGCM010000665">
    <property type="protein sequence ID" value="KAF6169368.1"/>
    <property type="molecule type" value="Genomic_DNA"/>
</dbReference>
<feature type="repeat" description="ARM" evidence="7">
    <location>
        <begin position="416"/>
        <end position="458"/>
    </location>
</feature>
<dbReference type="FunFam" id="3.30.40.10:FF:000442">
    <property type="entry name" value="RING-type E3 ubiquitin transferase"/>
    <property type="match status" value="1"/>
</dbReference>
<dbReference type="InterPro" id="IPR011989">
    <property type="entry name" value="ARM-like"/>
</dbReference>
<evidence type="ECO:0000313" key="10">
    <source>
        <dbReference type="Proteomes" id="UP000541444"/>
    </source>
</evidence>
<dbReference type="GO" id="GO:0061630">
    <property type="term" value="F:ubiquitin protein ligase activity"/>
    <property type="evidence" value="ECO:0007669"/>
    <property type="project" value="UniProtKB-EC"/>
</dbReference>
<proteinExistence type="predicted"/>
<evidence type="ECO:0000256" key="5">
    <source>
        <dbReference type="ARBA" id="ARBA00022737"/>
    </source>
</evidence>
<dbReference type="EC" id="2.3.2.27" evidence="3"/>
<dbReference type="SMART" id="SM00504">
    <property type="entry name" value="Ubox"/>
    <property type="match status" value="1"/>
</dbReference>
<sequence length="802" mass="89211">MIITSDRRILTFPAIHPCTDVAPSTIVSSLIVLARNISGYRSRRFVTHKRNVREAIRLVGVVLIFLEEIKDQQLPDSIVLCFIELHIAFQKLSYLLDDLCRDGARLWVLTKSKSVSAGFQVVAKAVATALDVLPLCLIDMSSEVKELVELVAKQAHNGKFLVDGGDEVVAFNVGLVLRGFEERVVPESRVLKRVLEHLEIGSWHDCYNEMKFLDDEIDLASSNGDEKEFGHLSSLMGFMSYCRGVVFEFIDGNISRDHRVDFWPDFRLNCLNSEDFRCPISLEIMTDPVTVASGHTYDRVSIQKWFKTGNNICPNTGEKLKTTVLVSNLALQNLIRMFCFYNRVHFPETGTRNKDLTRTVYPGSLASGEAMTMLSLFLANRLAFGSSEAKNKAAYEIRLFAKSNIFNRSCMAETGTIIPTLLNLLCSMDTSIQENSIAALLNLSKLSTSKTMIVENGGLLSILDVLSKGLTMESRQLAAATLFYLSSVEDYRILIGEIHDAIPALAEMIKDGSPRGGKNAVVAIFSLLLYPGNHERVLVAGTVPLLVDVLRAPERADLVTDSLAVLATLAENIEGTIAILCASALPQIVGILQTSSSRTAKEYCVSILLSLSTNGGDEVVTIFQKTPSLMASLYSLLTDGTSRASKKASSVLSILHQFHNANLERSLTPTVSQERFVHVRYWRRKEVADVGDVRQNFTKSGANTPLFKMLEKGKRKEHRAVYVKNSEKPVKNYDLDEDLDGLLPELMKVEANRWFWYGIFAEEVLETAHRCAVLRYITVDEIRQEDIHVAGGVLIPVVNLTM</sequence>
<dbReference type="InterPro" id="IPR045210">
    <property type="entry name" value="RING-Ubox_PUB"/>
</dbReference>
<gene>
    <name evidence="9" type="ORF">GIB67_016538</name>
</gene>
<dbReference type="Pfam" id="PF25598">
    <property type="entry name" value="ARM_PUB"/>
    <property type="match status" value="1"/>
</dbReference>
<keyword evidence="6" id="KW-0833">Ubl conjugation pathway</keyword>
<dbReference type="FunFam" id="1.25.10.10:FF:000485">
    <property type="entry name" value="RING-type E3 ubiquitin transferase"/>
    <property type="match status" value="1"/>
</dbReference>
<name>A0A7J7NR20_9MAGN</name>
<dbReference type="Proteomes" id="UP000541444">
    <property type="component" value="Unassembled WGS sequence"/>
</dbReference>
<evidence type="ECO:0000313" key="9">
    <source>
        <dbReference type="EMBL" id="KAF6169368.1"/>
    </source>
</evidence>
<dbReference type="Pfam" id="PF04564">
    <property type="entry name" value="U-box"/>
    <property type="match status" value="1"/>
</dbReference>
<dbReference type="AlphaFoldDB" id="A0A7J7NR20"/>
<dbReference type="OrthoDB" id="10064100at2759"/>
<reference evidence="9 10" key="1">
    <citation type="journal article" date="2020" name="IScience">
        <title>Genome Sequencing of the Endangered Kingdonia uniflora (Circaeasteraceae, Ranunculales) Reveals Potential Mechanisms of Evolutionary Specialization.</title>
        <authorList>
            <person name="Sun Y."/>
            <person name="Deng T."/>
            <person name="Zhang A."/>
            <person name="Moore M.J."/>
            <person name="Landis J.B."/>
            <person name="Lin N."/>
            <person name="Zhang H."/>
            <person name="Zhang X."/>
            <person name="Huang J."/>
            <person name="Zhang X."/>
            <person name="Sun H."/>
            <person name="Wang H."/>
        </authorList>
    </citation>
    <scope>NUCLEOTIDE SEQUENCE [LARGE SCALE GENOMIC DNA]</scope>
    <source>
        <strain evidence="9">TB1705</strain>
        <tissue evidence="9">Leaf</tissue>
    </source>
</reference>
<accession>A0A7J7NR20</accession>
<dbReference type="Gene3D" id="3.30.40.10">
    <property type="entry name" value="Zinc/RING finger domain, C3HC4 (zinc finger)"/>
    <property type="match status" value="1"/>
</dbReference>
<evidence type="ECO:0000256" key="4">
    <source>
        <dbReference type="ARBA" id="ARBA00022679"/>
    </source>
</evidence>
<evidence type="ECO:0000256" key="1">
    <source>
        <dbReference type="ARBA" id="ARBA00000900"/>
    </source>
</evidence>
<evidence type="ECO:0000256" key="2">
    <source>
        <dbReference type="ARBA" id="ARBA00004906"/>
    </source>
</evidence>
<keyword evidence="4" id="KW-0808">Transferase</keyword>
<dbReference type="PROSITE" id="PS50176">
    <property type="entry name" value="ARM_REPEAT"/>
    <property type="match status" value="2"/>
</dbReference>
<dbReference type="InterPro" id="IPR016024">
    <property type="entry name" value="ARM-type_fold"/>
</dbReference>
<comment type="pathway">
    <text evidence="2">Protein modification; protein ubiquitination.</text>
</comment>
<dbReference type="GO" id="GO:0010029">
    <property type="term" value="P:regulation of seed germination"/>
    <property type="evidence" value="ECO:0007669"/>
    <property type="project" value="UniProtKB-ARBA"/>
</dbReference>